<dbReference type="Gramene" id="ERN16372">
    <property type="protein sequence ID" value="ERN16372"/>
    <property type="gene ID" value="AMTR_s00052p00072240"/>
</dbReference>
<dbReference type="HOGENOM" id="CLU_2161804_0_0_1"/>
<dbReference type="EMBL" id="KI392446">
    <property type="protein sequence ID" value="ERN16372.1"/>
    <property type="molecule type" value="Genomic_DNA"/>
</dbReference>
<sequence length="111" mass="12968">MAISRRKDWRRLCNTYIGDDFMFQLFGKYKDMALAVRNPCHPNMAACLLKLERYEDPIGMRIMSKHYSEEGKRAALGRTDDAREDFQKAKKLAPEDKAVAKELRLLAEQDR</sequence>
<keyword evidence="1" id="KW-0677">Repeat</keyword>
<dbReference type="SUPFAM" id="SSF48452">
    <property type="entry name" value="TPR-like"/>
    <property type="match status" value="1"/>
</dbReference>
<dbReference type="InterPro" id="IPR011990">
    <property type="entry name" value="TPR-like_helical_dom_sf"/>
</dbReference>
<gene>
    <name evidence="3" type="ORF">AMTR_s00052p00072240</name>
</gene>
<keyword evidence="2" id="KW-0802">TPR repeat</keyword>
<dbReference type="STRING" id="13333.U5D4L8"/>
<evidence type="ECO:0000256" key="1">
    <source>
        <dbReference type="ARBA" id="ARBA00022737"/>
    </source>
</evidence>
<reference evidence="4" key="1">
    <citation type="journal article" date="2013" name="Science">
        <title>The Amborella genome and the evolution of flowering plants.</title>
        <authorList>
            <consortium name="Amborella Genome Project"/>
        </authorList>
    </citation>
    <scope>NUCLEOTIDE SEQUENCE [LARGE SCALE GENOMIC DNA]</scope>
</reference>
<name>U5D4L8_AMBTC</name>
<evidence type="ECO:0000313" key="3">
    <source>
        <dbReference type="EMBL" id="ERN16372.1"/>
    </source>
</evidence>
<dbReference type="Proteomes" id="UP000017836">
    <property type="component" value="Unassembled WGS sequence"/>
</dbReference>
<dbReference type="eggNOG" id="KOG0543">
    <property type="taxonomic scope" value="Eukaryota"/>
</dbReference>
<protein>
    <submittedName>
        <fullName evidence="3">Uncharacterized protein</fullName>
    </submittedName>
</protein>
<evidence type="ECO:0000256" key="2">
    <source>
        <dbReference type="ARBA" id="ARBA00022803"/>
    </source>
</evidence>
<organism evidence="3 4">
    <name type="scientific">Amborella trichopoda</name>
    <dbReference type="NCBI Taxonomy" id="13333"/>
    <lineage>
        <taxon>Eukaryota</taxon>
        <taxon>Viridiplantae</taxon>
        <taxon>Streptophyta</taxon>
        <taxon>Embryophyta</taxon>
        <taxon>Tracheophyta</taxon>
        <taxon>Spermatophyta</taxon>
        <taxon>Magnoliopsida</taxon>
        <taxon>Amborellales</taxon>
        <taxon>Amborellaceae</taxon>
        <taxon>Amborella</taxon>
    </lineage>
</organism>
<dbReference type="InterPro" id="IPR039663">
    <property type="entry name" value="AIP/AIPL1/TTC9"/>
</dbReference>
<dbReference type="AlphaFoldDB" id="U5D4L8"/>
<dbReference type="PANTHER" id="PTHR11242">
    <property type="entry name" value="ARYL HYDROCARBON RECEPTOR INTERACTING PROTEIN RELATED"/>
    <property type="match status" value="1"/>
</dbReference>
<keyword evidence="4" id="KW-1185">Reference proteome</keyword>
<dbReference type="Gene3D" id="1.25.40.10">
    <property type="entry name" value="Tetratricopeptide repeat domain"/>
    <property type="match status" value="2"/>
</dbReference>
<accession>U5D4L8</accession>
<dbReference type="PANTHER" id="PTHR11242:SF0">
    <property type="entry name" value="TPR_REGION DOMAIN-CONTAINING PROTEIN"/>
    <property type="match status" value="1"/>
</dbReference>
<evidence type="ECO:0000313" key="4">
    <source>
        <dbReference type="Proteomes" id="UP000017836"/>
    </source>
</evidence>
<proteinExistence type="predicted"/>